<feature type="compositionally biased region" description="Basic and acidic residues" evidence="2">
    <location>
        <begin position="303"/>
        <end position="326"/>
    </location>
</feature>
<proteinExistence type="predicted"/>
<dbReference type="PANTHER" id="PTHR46430:SF3">
    <property type="entry name" value="ACTIVATOR OF C KINASE PROTEIN 1"/>
    <property type="match status" value="1"/>
</dbReference>
<evidence type="ECO:0000256" key="1">
    <source>
        <dbReference type="ARBA" id="ARBA00022737"/>
    </source>
</evidence>
<feature type="compositionally biased region" description="Polar residues" evidence="2">
    <location>
        <begin position="338"/>
        <end position="351"/>
    </location>
</feature>
<keyword evidence="1" id="KW-0677">Repeat</keyword>
<reference evidence="3 4" key="1">
    <citation type="journal article" date="2013" name="MBio">
        <title>Genome sequencing of the plant pathogen Taphrina deformans, the causal agent of peach leaf curl.</title>
        <authorList>
            <person name="Cisse O.H."/>
            <person name="Almeida J.M.G.C.F."/>
            <person name="Fonseca A."/>
            <person name="Kumar A.A."/>
            <person name="Salojaervi J."/>
            <person name="Overmyer K."/>
            <person name="Hauser P.M."/>
            <person name="Pagni M."/>
        </authorList>
    </citation>
    <scope>NUCLEOTIDE SEQUENCE [LARGE SCALE GENOMIC DNA]</scope>
    <source>
        <strain evidence="4">PYCC 5710 / ATCC 11124 / CBS 356.35 / IMI 108563 / JCM 9778 / NBRC 8474</strain>
    </source>
</reference>
<feature type="compositionally biased region" description="Polar residues" evidence="2">
    <location>
        <begin position="123"/>
        <end position="134"/>
    </location>
</feature>
<evidence type="ECO:0000256" key="2">
    <source>
        <dbReference type="SAM" id="MobiDB-lite"/>
    </source>
</evidence>
<feature type="compositionally biased region" description="Basic and acidic residues" evidence="2">
    <location>
        <begin position="239"/>
        <end position="266"/>
    </location>
</feature>
<feature type="region of interest" description="Disordered" evidence="2">
    <location>
        <begin position="103"/>
        <end position="505"/>
    </location>
</feature>
<dbReference type="eggNOG" id="KOG1550">
    <property type="taxonomic scope" value="Eukaryota"/>
</dbReference>
<dbReference type="OrthoDB" id="272077at2759"/>
<evidence type="ECO:0008006" key="5">
    <source>
        <dbReference type="Google" id="ProtNLM"/>
    </source>
</evidence>
<feature type="compositionally biased region" description="Polar residues" evidence="2">
    <location>
        <begin position="466"/>
        <end position="491"/>
    </location>
</feature>
<feature type="region of interest" description="Disordered" evidence="2">
    <location>
        <begin position="46"/>
        <end position="74"/>
    </location>
</feature>
<dbReference type="Gene3D" id="1.25.40.10">
    <property type="entry name" value="Tetratricopeptide repeat domain"/>
    <property type="match status" value="2"/>
</dbReference>
<accession>R4XM03</accession>
<dbReference type="VEuPathDB" id="FungiDB:TAPDE_004756"/>
<protein>
    <recommendedName>
        <fullName evidence="5">Chitin synthase activator</fullName>
    </recommendedName>
</protein>
<dbReference type="Proteomes" id="UP000013776">
    <property type="component" value="Unassembled WGS sequence"/>
</dbReference>
<evidence type="ECO:0000313" key="4">
    <source>
        <dbReference type="Proteomes" id="UP000013776"/>
    </source>
</evidence>
<evidence type="ECO:0000313" key="3">
    <source>
        <dbReference type="EMBL" id="CCG84325.1"/>
    </source>
</evidence>
<dbReference type="InterPro" id="IPR051726">
    <property type="entry name" value="Chitin_Synth_Reg"/>
</dbReference>
<dbReference type="EMBL" id="CAHR02000222">
    <property type="protein sequence ID" value="CCG84325.1"/>
    <property type="molecule type" value="Genomic_DNA"/>
</dbReference>
<dbReference type="InterPro" id="IPR011990">
    <property type="entry name" value="TPR-like_helical_dom_sf"/>
</dbReference>
<dbReference type="Pfam" id="PF08238">
    <property type="entry name" value="Sel1"/>
    <property type="match status" value="7"/>
</dbReference>
<dbReference type="STRING" id="1097556.R4XM03"/>
<keyword evidence="4" id="KW-1185">Reference proteome</keyword>
<dbReference type="SMART" id="SM00671">
    <property type="entry name" value="SEL1"/>
    <property type="match status" value="7"/>
</dbReference>
<dbReference type="AlphaFoldDB" id="R4XM03"/>
<dbReference type="SUPFAM" id="SSF81901">
    <property type="entry name" value="HCP-like"/>
    <property type="match status" value="1"/>
</dbReference>
<dbReference type="PANTHER" id="PTHR46430">
    <property type="entry name" value="PROTEIN SKT5-RELATED"/>
    <property type="match status" value="1"/>
</dbReference>
<sequence length="862" mass="96426">MQNQYRSPTRKPVDTGRPINYSQPQRRPIDVNDVDALQQRTGTLIIEDDDDDYGQVGASAERSPGRISGRNRDTTMFDPMAKRATYLPYGGFDSIIDEYYTEGDPSSIAIPAPSELQRREQSRSPQRVFDTSASPPRGRPSIGDNGRPRQNSDFANRPILPRKFSGTSGHSSKAGSIHSSPPARQQITQAPAMPRQPPIQYSGKTDQYYDDDTYYTNDQVKHQAAPYPEEFPSVQTASHDYEPRAPIDRRMRPNDGEFYPERERSDAGSSGPSHLNGPPRVQREPPLRNQRSMDFPPQGRSVGRHDMQGRPIDEPRRRDQGPRDPRAVQQDPRLAPRSATSQDPRQMNPRQQMRPAYEQTSRPRGYDDRPFDDRNQGRPQRPVRDNRNVLNTAGAGDMHSLRPQQMDQPPLQRLRSPPGPRQQDSRLQPQDQRRPSPAVSRDERGPSPNNVRPAGQPPSRHAPPDGSQNQRPVQRAPQPNQSVQAPAPSTSDRGRSHNSAELAVHPDPVGVVTLAEIQSLRKEVAKTHAAPVQLTLVKRLMEAATVLASEGGKADAKQTKKNREDYSREALRSLKQLTAQEKPYTEAIFFLANCYGNGSLALEVDHERAFSLYEQAAKLQHPPSAYRTAVCLEIGAGTRPDPERAVRFYRRAAEYGDTAAMYKIGMILLRGLLEEKPDPRTAITWLQKAADRADIDNPHALHELALLYEKGDGAAGFPQDDAQAKDLFTRAAKLHYAPSQFRLGYAYEYGTLGCPIDPRRSIAWFSRGAERGDPESELSLSGWYLTGSDGVLAQNDREAYLWGRKAAEKGLAKAEFAVGYFFESGIGTNVDLEEAIKWYKRAATAGQKKAQERLLALGKRKR</sequence>
<feature type="compositionally biased region" description="Basic and acidic residues" evidence="2">
    <location>
        <begin position="364"/>
        <end position="387"/>
    </location>
</feature>
<feature type="region of interest" description="Disordered" evidence="2">
    <location>
        <begin position="1"/>
        <end position="30"/>
    </location>
</feature>
<feature type="compositionally biased region" description="Polar residues" evidence="2">
    <location>
        <begin position="165"/>
        <end position="189"/>
    </location>
</feature>
<gene>
    <name evidence="3" type="ORF">TAPDE_004756</name>
</gene>
<name>R4XM03_TAPDE</name>
<dbReference type="InterPro" id="IPR006597">
    <property type="entry name" value="Sel1-like"/>
</dbReference>
<comment type="caution">
    <text evidence="3">The sequence shown here is derived from an EMBL/GenBank/DDBJ whole genome shotgun (WGS) entry which is preliminary data.</text>
</comment>
<organism evidence="3 4">
    <name type="scientific">Taphrina deformans (strain PYCC 5710 / ATCC 11124 / CBS 356.35 / IMI 108563 / JCM 9778 / NBRC 8474)</name>
    <name type="common">Peach leaf curl fungus</name>
    <name type="synonym">Lalaria deformans</name>
    <dbReference type="NCBI Taxonomy" id="1097556"/>
    <lineage>
        <taxon>Eukaryota</taxon>
        <taxon>Fungi</taxon>
        <taxon>Dikarya</taxon>
        <taxon>Ascomycota</taxon>
        <taxon>Taphrinomycotina</taxon>
        <taxon>Taphrinomycetes</taxon>
        <taxon>Taphrinales</taxon>
        <taxon>Taphrinaceae</taxon>
        <taxon>Taphrina</taxon>
    </lineage>
</organism>